<dbReference type="InterPro" id="IPR000914">
    <property type="entry name" value="SBP_5_dom"/>
</dbReference>
<dbReference type="Proteomes" id="UP001200110">
    <property type="component" value="Unassembled WGS sequence"/>
</dbReference>
<dbReference type="PANTHER" id="PTHR30290:SF65">
    <property type="entry name" value="MONOACYL PHOSPHATIDYLINOSITOL TETRAMANNOSIDE-BINDING PROTEIN LPQW-RELATED"/>
    <property type="match status" value="1"/>
</dbReference>
<evidence type="ECO:0000256" key="2">
    <source>
        <dbReference type="SAM" id="SignalP"/>
    </source>
</evidence>
<proteinExistence type="predicted"/>
<name>A0ABS9IR52_9ACTN</name>
<dbReference type="RefSeq" id="WP_236997265.1">
    <property type="nucleotide sequence ID" value="NZ_JAKKOR010000005.1"/>
</dbReference>
<feature type="compositionally biased region" description="Basic and acidic residues" evidence="1">
    <location>
        <begin position="319"/>
        <end position="334"/>
    </location>
</feature>
<evidence type="ECO:0000259" key="3">
    <source>
        <dbReference type="Pfam" id="PF00496"/>
    </source>
</evidence>
<dbReference type="SUPFAM" id="SSF53850">
    <property type="entry name" value="Periplasmic binding protein-like II"/>
    <property type="match status" value="1"/>
</dbReference>
<feature type="signal peptide" evidence="2">
    <location>
        <begin position="1"/>
        <end position="25"/>
    </location>
</feature>
<dbReference type="PROSITE" id="PS51257">
    <property type="entry name" value="PROKAR_LIPOPROTEIN"/>
    <property type="match status" value="1"/>
</dbReference>
<keyword evidence="2" id="KW-0732">Signal</keyword>
<dbReference type="Gene3D" id="3.10.105.10">
    <property type="entry name" value="Dipeptide-binding Protein, Domain 3"/>
    <property type="match status" value="1"/>
</dbReference>
<dbReference type="EMBL" id="JAKKOR010000005">
    <property type="protein sequence ID" value="MCF8588030.1"/>
    <property type="molecule type" value="Genomic_DNA"/>
</dbReference>
<feature type="domain" description="Solute-binding protein family 5" evidence="3">
    <location>
        <begin position="94"/>
        <end position="463"/>
    </location>
</feature>
<dbReference type="Gene3D" id="3.90.76.10">
    <property type="entry name" value="Dipeptide-binding Protein, Domain 1"/>
    <property type="match status" value="1"/>
</dbReference>
<comment type="caution">
    <text evidence="4">The sequence shown here is derived from an EMBL/GenBank/DDBJ whole genome shotgun (WGS) entry which is preliminary data.</text>
</comment>
<accession>A0ABS9IR52</accession>
<evidence type="ECO:0000313" key="4">
    <source>
        <dbReference type="EMBL" id="MCF8588030.1"/>
    </source>
</evidence>
<sequence length="592" mass="61911">MIGPRLRRVAAFAATLAAAGTILVACGDDEESSIDYLIDARVSDYNVNTRDGYAEGALMALTRVLPGFSLIGPDGQIVADRDVGTATLTETSPMTVRYDFNPDAVYSDGKPMVCDDLVLAATALGGRVRGFDAATNAGYRDIDKVDCTPGAKTATVTFDKDSEFREWRGLFGAGTLLPAHVVGRIAGVPDVVGTLNGKNSAAIAKIAKAWNTGFAIAPGDEIDPETFVASGPYRVEGYSTDRGLRLVANDKWWGQKPVLGDVTVWPLGTDGKTAVDDGVVDVADTADLSLADTVAGRDPQGQEGDTQDGATQGGDAQEGDARDGEGAETDRSAARDIAPLAVTNLVFADTGVTADLKVRQALATCMPRDRLAREHGSNGIVWSLHSASPADTLGPSLNVQFGRRYPRSNVARARTLLEQRVADENGRRAKPVIRIGYPAGSATSAAVVKTIADACVGAGITVKDASSPDLSVAGLGKKVDALLMSGDTFAAAGTSSGIPALYTLYPGDPLNLSGYRNAEVGKAVTGLSETASDSARLPLLRTIDTQAWDQLPTIPLYGSVRGRDASAAVQRMVPGMGRSGTGWNMDRWGMTR</sequence>
<dbReference type="Gene3D" id="3.40.190.10">
    <property type="entry name" value="Periplasmic binding protein-like II"/>
    <property type="match status" value="1"/>
</dbReference>
<dbReference type="PANTHER" id="PTHR30290">
    <property type="entry name" value="PERIPLASMIC BINDING COMPONENT OF ABC TRANSPORTER"/>
    <property type="match status" value="1"/>
</dbReference>
<feature type="region of interest" description="Disordered" evidence="1">
    <location>
        <begin position="291"/>
        <end position="335"/>
    </location>
</feature>
<organism evidence="4 5">
    <name type="scientific">Gordonia liuliyuniae</name>
    <dbReference type="NCBI Taxonomy" id="2911517"/>
    <lineage>
        <taxon>Bacteria</taxon>
        <taxon>Bacillati</taxon>
        <taxon>Actinomycetota</taxon>
        <taxon>Actinomycetes</taxon>
        <taxon>Mycobacteriales</taxon>
        <taxon>Gordoniaceae</taxon>
        <taxon>Gordonia</taxon>
    </lineage>
</organism>
<protein>
    <submittedName>
        <fullName evidence="4">ABC transporter substrate-binding protein</fullName>
    </submittedName>
</protein>
<reference evidence="4 5" key="1">
    <citation type="submission" date="2022-01" db="EMBL/GenBank/DDBJ databases">
        <authorList>
            <person name="Huang Y."/>
        </authorList>
    </citation>
    <scope>NUCLEOTIDE SEQUENCE [LARGE SCALE GENOMIC DNA]</scope>
    <source>
        <strain evidence="4 5">HY366</strain>
    </source>
</reference>
<keyword evidence="5" id="KW-1185">Reference proteome</keyword>
<evidence type="ECO:0000256" key="1">
    <source>
        <dbReference type="SAM" id="MobiDB-lite"/>
    </source>
</evidence>
<feature type="chain" id="PRO_5046584112" evidence="2">
    <location>
        <begin position="26"/>
        <end position="592"/>
    </location>
</feature>
<gene>
    <name evidence="4" type="ORF">L5G33_06025</name>
</gene>
<dbReference type="Pfam" id="PF00496">
    <property type="entry name" value="SBP_bac_5"/>
    <property type="match status" value="1"/>
</dbReference>
<dbReference type="InterPro" id="IPR039424">
    <property type="entry name" value="SBP_5"/>
</dbReference>
<evidence type="ECO:0000313" key="5">
    <source>
        <dbReference type="Proteomes" id="UP001200110"/>
    </source>
</evidence>
<feature type="compositionally biased region" description="Low complexity" evidence="1">
    <location>
        <begin position="301"/>
        <end position="315"/>
    </location>
</feature>